<dbReference type="PANTHER" id="PTHR33331:SF13">
    <property type="entry name" value="COILED-COIL DOMAIN CONTAINING 162"/>
    <property type="match status" value="1"/>
</dbReference>
<dbReference type="GeneID" id="102811325"/>
<feature type="domain" description="DUF4549" evidence="1">
    <location>
        <begin position="27"/>
        <end position="132"/>
    </location>
</feature>
<evidence type="ECO:0000313" key="3">
    <source>
        <dbReference type="RefSeq" id="XP_006840055.1"/>
    </source>
</evidence>
<keyword evidence="2" id="KW-1185">Reference proteome</keyword>
<organism evidence="2 3">
    <name type="scientific">Chrysochloris asiatica</name>
    <name type="common">Cape golden mole</name>
    <dbReference type="NCBI Taxonomy" id="185453"/>
    <lineage>
        <taxon>Eukaryota</taxon>
        <taxon>Metazoa</taxon>
        <taxon>Chordata</taxon>
        <taxon>Craniata</taxon>
        <taxon>Vertebrata</taxon>
        <taxon>Euteleostomi</taxon>
        <taxon>Mammalia</taxon>
        <taxon>Eutheria</taxon>
        <taxon>Afrotheria</taxon>
        <taxon>Chrysochloridae</taxon>
        <taxon>Chrysochlorinae</taxon>
        <taxon>Chrysochloris</taxon>
    </lineage>
</organism>
<reference evidence="3" key="1">
    <citation type="submission" date="2025-08" db="UniProtKB">
        <authorList>
            <consortium name="RefSeq"/>
        </authorList>
    </citation>
    <scope>IDENTIFICATION</scope>
    <source>
        <tissue evidence="3">Spleen</tissue>
    </source>
</reference>
<gene>
    <name evidence="3" type="primary">LOC102811325</name>
</gene>
<dbReference type="AlphaFoldDB" id="A0A9B0T6P2"/>
<dbReference type="PANTHER" id="PTHR33331">
    <property type="entry name" value="COILED-COIL DOMAIN-CONTAINING PROTEIN 162"/>
    <property type="match status" value="1"/>
</dbReference>
<evidence type="ECO:0000313" key="2">
    <source>
        <dbReference type="Proteomes" id="UP000504623"/>
    </source>
</evidence>
<proteinExistence type="predicted"/>
<name>A0A9B0T6P2_CHRAS</name>
<accession>A0A9B0T6P2</accession>
<dbReference type="Pfam" id="PF15082">
    <property type="entry name" value="DUF4549"/>
    <property type="match status" value="1"/>
</dbReference>
<dbReference type="OrthoDB" id="76966at2759"/>
<sequence>MSIFKIMKTHPDVNTEEQQMQTMDEIYKIASTERIQLLEKELAVQLTELKSEIEEQGDFQGSATRVYSSVRIPKDVSYFRRERELALKKILQVAESKPLVVQADVMQRELESCLRREYTPENLPLLLLQQQVGYIMQEYNDTVQRAERLSVARENFLMGKNNPPNLVTQEDLTIYTRWLVCHLQSLKMIHHYLQALKYLPISKALSITADTLTEVSQENEQICDHDIDPGFQGSASPGPMDTNISGPLRTEAAFILPQHTAETGELKSQLGLLLSHFNIPYNVEELRDTAKEMELFSLVSQKFQSIFKEQQRMQTFPDYDAGMAKPKDLGLAGPSMALKKRANWIPFIKIKPKCDPWQKKFLTKLKEQRRVDVLMQLQAKFFKERVKFVKRAGFSSSLSTSLCVILVLSFRSLSLSTLICERNSSDEMNFEIPRVNENMKEDALSVEQNENDSVQISLSQHGPFKQKKETGYNYGLTLQLLGLDDGTESSDGNPILMRGAYLSFLYLRHLRMRELQRTCLGILNYFRSVERSLTINASGLTLVAGNLVPTVEDPSWVNIAKGGLGILQGLGAHHYIHGTPAEHKVHSVQFMEFSEVENQDDFYTTAAGYIHTQDQQGVYVIYDKALSDLKELEAELLLVASHYIEKEKSHKEGSKSQAGQDWRWAHAGVDRFAVLYDLWTWEAAHLEHKCQLLDSYFEAYQHVLDPEERFALAQIITDIMYRRPRFDPSHAYFINAYRDDCICLKLHLQLLKDILDQQIECQREYVQRLWREGHSYDSSKFGLPLNIICKQLISINNSSPALKNIYLLEFHPSLGLASLIPKALEHLLQELRSICRPTSASSLAQLENRVLRLALDVWLSPAKPESLYSAQLQKDLFSAKVMGDPFLVVEVGLLAFKSAADEGQKQGPDSPVLLLENFSKLLELVTLRHRLIEMSLESAHLARLYKELAWEMGFEESHLYLRPVHFEFASHKEKIDQPPPVFITSLLEDSDRVDRYSPATLVLAISEVDDNQVGKFSFYTKEAILKLFIHSGVENMQVTLACQAAQKNALMVAVQQASFYHVPHRDCPAKGKEISSDLRNHGGMGSTRRRYSRIMNDIESLLLATTPKVPDTLTHPSERLQIIKRAPEAFVSIQLEKVGLRDMMLNNFLLRKQTMADRMQNPDEIVKAKRDVIIEYCQKFGHHMSHYALRAQILAYCNSLRALLEDFPSIRNTFFMMGQPQEKKGLRDSKEGLKADFRLLGTIRYYDLNNEMKLGQATLICTTAGIV</sequence>
<dbReference type="InterPro" id="IPR040401">
    <property type="entry name" value="CCDC162"/>
</dbReference>
<dbReference type="InterPro" id="IPR029376">
    <property type="entry name" value="DUF4549"/>
</dbReference>
<dbReference type="RefSeq" id="XP_006840055.1">
    <property type="nucleotide sequence ID" value="XM_006839992.1"/>
</dbReference>
<protein>
    <submittedName>
        <fullName evidence="3">Uncharacterized protein LOC102811325</fullName>
    </submittedName>
</protein>
<evidence type="ECO:0000259" key="1">
    <source>
        <dbReference type="Pfam" id="PF15082"/>
    </source>
</evidence>
<dbReference type="Proteomes" id="UP000504623">
    <property type="component" value="Unplaced"/>
</dbReference>